<dbReference type="InterPro" id="IPR036409">
    <property type="entry name" value="Aldolase_II/adducin_N_sf"/>
</dbReference>
<organism evidence="2 3">
    <name type="scientific">Paenibacillus turicensis</name>
    <dbReference type="NCBI Taxonomy" id="160487"/>
    <lineage>
        <taxon>Bacteria</taxon>
        <taxon>Bacillati</taxon>
        <taxon>Bacillota</taxon>
        <taxon>Bacilli</taxon>
        <taxon>Bacillales</taxon>
        <taxon>Paenibacillaceae</taxon>
        <taxon>Paenibacillus</taxon>
    </lineage>
</organism>
<dbReference type="EMBL" id="JAGGKG010000024">
    <property type="protein sequence ID" value="MBP1907253.1"/>
    <property type="molecule type" value="Genomic_DNA"/>
</dbReference>
<proteinExistence type="predicted"/>
<name>A0ABS4FXF3_9BACL</name>
<dbReference type="RefSeq" id="WP_210090838.1">
    <property type="nucleotide sequence ID" value="NZ_JAGGKG010000024.1"/>
</dbReference>
<feature type="domain" description="Class II aldolase/adducin N-terminal" evidence="1">
    <location>
        <begin position="18"/>
        <end position="222"/>
    </location>
</feature>
<reference evidence="2 3" key="1">
    <citation type="submission" date="2021-03" db="EMBL/GenBank/DDBJ databases">
        <title>Genomic Encyclopedia of Type Strains, Phase IV (KMG-IV): sequencing the most valuable type-strain genomes for metagenomic binning, comparative biology and taxonomic classification.</title>
        <authorList>
            <person name="Goeker M."/>
        </authorList>
    </citation>
    <scope>NUCLEOTIDE SEQUENCE [LARGE SCALE GENOMIC DNA]</scope>
    <source>
        <strain evidence="2 3">DSM 14349</strain>
    </source>
</reference>
<dbReference type="SUPFAM" id="SSF53639">
    <property type="entry name" value="AraD/HMP-PK domain-like"/>
    <property type="match status" value="1"/>
</dbReference>
<sequence>MDFSLISTAEKITVLNTLQSTYHALQQKHCFPAGCGSISMRVGPYDPLSYYFAINMNPKEHSQPVVGSISSASYPFQPNFIFINEKGLPCEATKVTSDKEASIHAKIYRLTGCNAILHIHKPLHYEISDHFHTQSYVSLDHNEVTRCADLDSSLDNTLNIPIFPALSQQEIANCITPTQIVANTLQPDIPILLGHQQGVYVWGDSLPQAIQRLEAFDFACELKRLSM</sequence>
<accession>A0ABS4FXF3</accession>
<protein>
    <submittedName>
        <fullName evidence="2">Methylthioribulose-1-phosphate dehydratase</fullName>
        <ecNumber evidence="2">4.2.1.109</ecNumber>
    </submittedName>
</protein>
<dbReference type="Proteomes" id="UP001519272">
    <property type="component" value="Unassembled WGS sequence"/>
</dbReference>
<gene>
    <name evidence="2" type="ORF">J2Z32_003928</name>
</gene>
<keyword evidence="3" id="KW-1185">Reference proteome</keyword>
<dbReference type="Pfam" id="PF00596">
    <property type="entry name" value="Aldolase_II"/>
    <property type="match status" value="1"/>
</dbReference>
<dbReference type="Gene3D" id="3.40.225.10">
    <property type="entry name" value="Class II aldolase/adducin N-terminal domain"/>
    <property type="match status" value="1"/>
</dbReference>
<evidence type="ECO:0000313" key="2">
    <source>
        <dbReference type="EMBL" id="MBP1907253.1"/>
    </source>
</evidence>
<dbReference type="InterPro" id="IPR001303">
    <property type="entry name" value="Aldolase_II/adducin_N"/>
</dbReference>
<comment type="caution">
    <text evidence="2">The sequence shown here is derived from an EMBL/GenBank/DDBJ whole genome shotgun (WGS) entry which is preliminary data.</text>
</comment>
<keyword evidence="2" id="KW-0456">Lyase</keyword>
<evidence type="ECO:0000259" key="1">
    <source>
        <dbReference type="Pfam" id="PF00596"/>
    </source>
</evidence>
<dbReference type="GO" id="GO:0046570">
    <property type="term" value="F:methylthioribulose 1-phosphate dehydratase activity"/>
    <property type="evidence" value="ECO:0007669"/>
    <property type="project" value="UniProtKB-EC"/>
</dbReference>
<dbReference type="EC" id="4.2.1.109" evidence="2"/>
<evidence type="ECO:0000313" key="3">
    <source>
        <dbReference type="Proteomes" id="UP001519272"/>
    </source>
</evidence>